<gene>
    <name evidence="1" type="ORF">ANCCAN_19118</name>
</gene>
<protein>
    <submittedName>
        <fullName evidence="1">F-box domain protein</fullName>
    </submittedName>
</protein>
<evidence type="ECO:0000313" key="1">
    <source>
        <dbReference type="EMBL" id="RCN35043.1"/>
    </source>
</evidence>
<comment type="caution">
    <text evidence="1">The sequence shown here is derived from an EMBL/GenBank/DDBJ whole genome shotgun (WGS) entry which is preliminary data.</text>
</comment>
<accession>A0A368FSB2</accession>
<reference evidence="1 2" key="1">
    <citation type="submission" date="2014-10" db="EMBL/GenBank/DDBJ databases">
        <title>Draft genome of the hookworm Ancylostoma caninum.</title>
        <authorList>
            <person name="Mitreva M."/>
        </authorList>
    </citation>
    <scope>NUCLEOTIDE SEQUENCE [LARGE SCALE GENOMIC DNA]</scope>
    <source>
        <strain evidence="1 2">Baltimore</strain>
    </source>
</reference>
<dbReference type="AlphaFoldDB" id="A0A368FSB2"/>
<dbReference type="OrthoDB" id="3235026at2759"/>
<feature type="non-terminal residue" evidence="1">
    <location>
        <position position="1"/>
    </location>
</feature>
<dbReference type="InterPro" id="IPR036047">
    <property type="entry name" value="F-box-like_dom_sf"/>
</dbReference>
<organism evidence="1 2">
    <name type="scientific">Ancylostoma caninum</name>
    <name type="common">Dog hookworm</name>
    <dbReference type="NCBI Taxonomy" id="29170"/>
    <lineage>
        <taxon>Eukaryota</taxon>
        <taxon>Metazoa</taxon>
        <taxon>Ecdysozoa</taxon>
        <taxon>Nematoda</taxon>
        <taxon>Chromadorea</taxon>
        <taxon>Rhabditida</taxon>
        <taxon>Rhabditina</taxon>
        <taxon>Rhabditomorpha</taxon>
        <taxon>Strongyloidea</taxon>
        <taxon>Ancylostomatidae</taxon>
        <taxon>Ancylostomatinae</taxon>
        <taxon>Ancylostoma</taxon>
    </lineage>
</organism>
<evidence type="ECO:0000313" key="2">
    <source>
        <dbReference type="Proteomes" id="UP000252519"/>
    </source>
</evidence>
<dbReference type="SUPFAM" id="SSF81383">
    <property type="entry name" value="F-box domain"/>
    <property type="match status" value="1"/>
</dbReference>
<keyword evidence="2" id="KW-1185">Reference proteome</keyword>
<sequence>ADQVAEFSEPQKTSDYFPFFSLPKELRLRILKELDRWKLKALRQLSHSMYALCIPILYQNTRNYKYFAVLFWQVVPRILPR</sequence>
<dbReference type="EMBL" id="JOJR01000708">
    <property type="protein sequence ID" value="RCN35043.1"/>
    <property type="molecule type" value="Genomic_DNA"/>
</dbReference>
<dbReference type="Proteomes" id="UP000252519">
    <property type="component" value="Unassembled WGS sequence"/>
</dbReference>
<name>A0A368FSB2_ANCCA</name>
<proteinExistence type="predicted"/>